<dbReference type="Proteomes" id="UP000183832">
    <property type="component" value="Unassembled WGS sequence"/>
</dbReference>
<reference evidence="2 3" key="1">
    <citation type="submission" date="2015-04" db="EMBL/GenBank/DDBJ databases">
        <authorList>
            <person name="Syromyatnikov M.Y."/>
            <person name="Popov V.N."/>
        </authorList>
    </citation>
    <scope>NUCLEOTIDE SEQUENCE [LARGE SCALE GENOMIC DNA]</scope>
</reference>
<proteinExistence type="predicted"/>
<organism evidence="2 3">
    <name type="scientific">Clunio marinus</name>
    <dbReference type="NCBI Taxonomy" id="568069"/>
    <lineage>
        <taxon>Eukaryota</taxon>
        <taxon>Metazoa</taxon>
        <taxon>Ecdysozoa</taxon>
        <taxon>Arthropoda</taxon>
        <taxon>Hexapoda</taxon>
        <taxon>Insecta</taxon>
        <taxon>Pterygota</taxon>
        <taxon>Neoptera</taxon>
        <taxon>Endopterygota</taxon>
        <taxon>Diptera</taxon>
        <taxon>Nematocera</taxon>
        <taxon>Chironomoidea</taxon>
        <taxon>Chironomidae</taxon>
        <taxon>Clunio</taxon>
    </lineage>
</organism>
<dbReference type="EMBL" id="CVRI01000027">
    <property type="protein sequence ID" value="CRK92427.1"/>
    <property type="molecule type" value="Genomic_DNA"/>
</dbReference>
<evidence type="ECO:0000256" key="1">
    <source>
        <dbReference type="SAM" id="MobiDB-lite"/>
    </source>
</evidence>
<evidence type="ECO:0000313" key="3">
    <source>
        <dbReference type="Proteomes" id="UP000183832"/>
    </source>
</evidence>
<dbReference type="AlphaFoldDB" id="A0A1J1HWR2"/>
<evidence type="ECO:0000313" key="2">
    <source>
        <dbReference type="EMBL" id="CRK92427.1"/>
    </source>
</evidence>
<gene>
    <name evidence="2" type="ORF">CLUMA_CG005993</name>
</gene>
<accession>A0A1J1HWR2</accession>
<feature type="region of interest" description="Disordered" evidence="1">
    <location>
        <begin position="56"/>
        <end position="76"/>
    </location>
</feature>
<sequence>METTQDAVVNAADDASLTQLNIFAYLQRVTSFRSVGIRNILIPSFALFALENQEERSQKNQKQKKLSSTGSTAPAK</sequence>
<name>A0A1J1HWR2_9DIPT</name>
<protein>
    <submittedName>
        <fullName evidence="2">CLUMA_CG005993, isoform A</fullName>
    </submittedName>
</protein>
<keyword evidence="3" id="KW-1185">Reference proteome</keyword>